<dbReference type="InterPro" id="IPR036179">
    <property type="entry name" value="Ig-like_dom_sf"/>
</dbReference>
<dbReference type="EMBL" id="JAFJMO010001487">
    <property type="protein sequence ID" value="KAJ8245037.1"/>
    <property type="molecule type" value="Genomic_DNA"/>
</dbReference>
<evidence type="ECO:0000256" key="1">
    <source>
        <dbReference type="ARBA" id="ARBA00004236"/>
    </source>
</evidence>
<dbReference type="SMART" id="SM00408">
    <property type="entry name" value="IGc2"/>
    <property type="match status" value="1"/>
</dbReference>
<feature type="region of interest" description="Disordered" evidence="8">
    <location>
        <begin position="284"/>
        <end position="304"/>
    </location>
</feature>
<evidence type="ECO:0000259" key="11">
    <source>
        <dbReference type="PROSITE" id="PS50835"/>
    </source>
</evidence>
<accession>A0A9Q1CU64</accession>
<dbReference type="Gene3D" id="2.60.40.10">
    <property type="entry name" value="Immunoglobulins"/>
    <property type="match status" value="2"/>
</dbReference>
<feature type="transmembrane region" description="Helical" evidence="9">
    <location>
        <begin position="259"/>
        <end position="280"/>
    </location>
</feature>
<evidence type="ECO:0000256" key="4">
    <source>
        <dbReference type="ARBA" id="ARBA00022859"/>
    </source>
</evidence>
<dbReference type="Pfam" id="PF07686">
    <property type="entry name" value="V-set"/>
    <property type="match status" value="2"/>
</dbReference>
<evidence type="ECO:0000256" key="7">
    <source>
        <dbReference type="ARBA" id="ARBA00023180"/>
    </source>
</evidence>
<dbReference type="PANTHER" id="PTHR19433:SF133">
    <property type="entry name" value="IMMUNE-TYPE RECEPTOR 5 PRECURSOR-RELATED"/>
    <property type="match status" value="1"/>
</dbReference>
<dbReference type="InterPro" id="IPR013783">
    <property type="entry name" value="Ig-like_fold"/>
</dbReference>
<dbReference type="GO" id="GO:0005886">
    <property type="term" value="C:plasma membrane"/>
    <property type="evidence" value="ECO:0007669"/>
    <property type="project" value="UniProtKB-SubCell"/>
</dbReference>
<keyword evidence="3 10" id="KW-0732">Signal</keyword>
<feature type="domain" description="Ig-like" evidence="11">
    <location>
        <begin position="138"/>
        <end position="233"/>
    </location>
</feature>
<sequence length="346" mass="38197">MELLYAILVFFSEVCGLLGKSVVQPNTLVTAELGGTVTLVCFHPTKDVTFISWLKQPLGQKPQLVATKTRYESDARFPNEFKNNTRLSAKTTKGNFNLTISKVEPSDSATYYCTTSSFSGISFEDGTTLIVMESQSRTVVLQQPESESVQSGDSVPDSVQCTVHTETCAGEHSVYWFRPGSGESPPGIIHTHGHRSDECQRSSGTVSPTQSCVYNFPKRNLSRSDAGTYYCAVATCGEILFGNGTKLHVEAKIPENQQLPLYCLAGTLALSVILNVVLAVNRSRSSENSRVSNRQTFREDSSSAQCHDETMNYAALSFTKKPKVKRNKREVEGETVYSDMRFTHHK</sequence>
<feature type="chain" id="PRO_5040194471" description="Ig-like domain-containing protein" evidence="10">
    <location>
        <begin position="20"/>
        <end position="346"/>
    </location>
</feature>
<organism evidence="12 13">
    <name type="scientific">Conger conger</name>
    <name type="common">Conger eel</name>
    <name type="synonym">Muraena conger</name>
    <dbReference type="NCBI Taxonomy" id="82655"/>
    <lineage>
        <taxon>Eukaryota</taxon>
        <taxon>Metazoa</taxon>
        <taxon>Chordata</taxon>
        <taxon>Craniata</taxon>
        <taxon>Vertebrata</taxon>
        <taxon>Euteleostomi</taxon>
        <taxon>Actinopterygii</taxon>
        <taxon>Neopterygii</taxon>
        <taxon>Teleostei</taxon>
        <taxon>Anguilliformes</taxon>
        <taxon>Congridae</taxon>
        <taxon>Conger</taxon>
    </lineage>
</organism>
<dbReference type="InterPro" id="IPR007110">
    <property type="entry name" value="Ig-like_dom"/>
</dbReference>
<evidence type="ECO:0000313" key="13">
    <source>
        <dbReference type="Proteomes" id="UP001152803"/>
    </source>
</evidence>
<dbReference type="InterPro" id="IPR052051">
    <property type="entry name" value="TCR_complex_component"/>
</dbReference>
<keyword evidence="5 9" id="KW-0472">Membrane</keyword>
<dbReference type="OrthoDB" id="6370831at2759"/>
<keyword evidence="2" id="KW-1003">Cell membrane</keyword>
<dbReference type="GO" id="GO:0009617">
    <property type="term" value="P:response to bacterium"/>
    <property type="evidence" value="ECO:0007669"/>
    <property type="project" value="TreeGrafter"/>
</dbReference>
<evidence type="ECO:0000256" key="8">
    <source>
        <dbReference type="SAM" id="MobiDB-lite"/>
    </source>
</evidence>
<protein>
    <recommendedName>
        <fullName evidence="11">Ig-like domain-containing protein</fullName>
    </recommendedName>
</protein>
<dbReference type="InterPro" id="IPR003598">
    <property type="entry name" value="Ig_sub2"/>
</dbReference>
<dbReference type="InterPro" id="IPR003599">
    <property type="entry name" value="Ig_sub"/>
</dbReference>
<keyword evidence="9" id="KW-1133">Transmembrane helix</keyword>
<dbReference type="Proteomes" id="UP001152803">
    <property type="component" value="Unassembled WGS sequence"/>
</dbReference>
<feature type="signal peptide" evidence="10">
    <location>
        <begin position="1"/>
        <end position="19"/>
    </location>
</feature>
<evidence type="ECO:0000256" key="5">
    <source>
        <dbReference type="ARBA" id="ARBA00023136"/>
    </source>
</evidence>
<dbReference type="AlphaFoldDB" id="A0A9Q1CU64"/>
<keyword evidence="4" id="KW-0391">Immunity</keyword>
<keyword evidence="6" id="KW-1015">Disulfide bond</keyword>
<evidence type="ECO:0000256" key="9">
    <source>
        <dbReference type="SAM" id="Phobius"/>
    </source>
</evidence>
<dbReference type="SMART" id="SM00406">
    <property type="entry name" value="IGv"/>
    <property type="match status" value="1"/>
</dbReference>
<comment type="subcellular location">
    <subcellularLocation>
        <location evidence="1">Cell membrane</location>
    </subcellularLocation>
</comment>
<dbReference type="PROSITE" id="PS50835">
    <property type="entry name" value="IG_LIKE"/>
    <property type="match status" value="2"/>
</dbReference>
<dbReference type="CDD" id="cd00099">
    <property type="entry name" value="IgV"/>
    <property type="match status" value="1"/>
</dbReference>
<feature type="domain" description="Ig-like" evidence="11">
    <location>
        <begin position="20"/>
        <end position="130"/>
    </location>
</feature>
<dbReference type="PANTHER" id="PTHR19433">
    <property type="entry name" value="T-CELL RECEPTOR ALPHA CHAIN V REGION-RELATED"/>
    <property type="match status" value="1"/>
</dbReference>
<evidence type="ECO:0000256" key="2">
    <source>
        <dbReference type="ARBA" id="ARBA00022475"/>
    </source>
</evidence>
<keyword evidence="7" id="KW-0325">Glycoprotein</keyword>
<feature type="compositionally biased region" description="Low complexity" evidence="8">
    <location>
        <begin position="284"/>
        <end position="294"/>
    </location>
</feature>
<dbReference type="InterPro" id="IPR013106">
    <property type="entry name" value="Ig_V-set"/>
</dbReference>
<evidence type="ECO:0000256" key="10">
    <source>
        <dbReference type="SAM" id="SignalP"/>
    </source>
</evidence>
<reference evidence="12" key="1">
    <citation type="journal article" date="2023" name="Science">
        <title>Genome structures resolve the early diversification of teleost fishes.</title>
        <authorList>
            <person name="Parey E."/>
            <person name="Louis A."/>
            <person name="Montfort J."/>
            <person name="Bouchez O."/>
            <person name="Roques C."/>
            <person name="Iampietro C."/>
            <person name="Lluch J."/>
            <person name="Castinel A."/>
            <person name="Donnadieu C."/>
            <person name="Desvignes T."/>
            <person name="Floi Bucao C."/>
            <person name="Jouanno E."/>
            <person name="Wen M."/>
            <person name="Mejri S."/>
            <person name="Dirks R."/>
            <person name="Jansen H."/>
            <person name="Henkel C."/>
            <person name="Chen W.J."/>
            <person name="Zahm M."/>
            <person name="Cabau C."/>
            <person name="Klopp C."/>
            <person name="Thompson A.W."/>
            <person name="Robinson-Rechavi M."/>
            <person name="Braasch I."/>
            <person name="Lecointre G."/>
            <person name="Bobe J."/>
            <person name="Postlethwait J.H."/>
            <person name="Berthelot C."/>
            <person name="Roest Crollius H."/>
            <person name="Guiguen Y."/>
        </authorList>
    </citation>
    <scope>NUCLEOTIDE SEQUENCE</scope>
    <source>
        <strain evidence="12">Concon-B</strain>
    </source>
</reference>
<evidence type="ECO:0000256" key="6">
    <source>
        <dbReference type="ARBA" id="ARBA00023157"/>
    </source>
</evidence>
<evidence type="ECO:0000313" key="12">
    <source>
        <dbReference type="EMBL" id="KAJ8245037.1"/>
    </source>
</evidence>
<keyword evidence="13" id="KW-1185">Reference proteome</keyword>
<comment type="caution">
    <text evidence="12">The sequence shown here is derived from an EMBL/GenBank/DDBJ whole genome shotgun (WGS) entry which is preliminary data.</text>
</comment>
<dbReference type="SMART" id="SM00409">
    <property type="entry name" value="IG"/>
    <property type="match status" value="2"/>
</dbReference>
<evidence type="ECO:0000256" key="3">
    <source>
        <dbReference type="ARBA" id="ARBA00022729"/>
    </source>
</evidence>
<gene>
    <name evidence="12" type="ORF">COCON_G00236270</name>
</gene>
<dbReference type="GO" id="GO:0002376">
    <property type="term" value="P:immune system process"/>
    <property type="evidence" value="ECO:0007669"/>
    <property type="project" value="UniProtKB-KW"/>
</dbReference>
<proteinExistence type="predicted"/>
<name>A0A9Q1CU64_CONCO</name>
<dbReference type="SUPFAM" id="SSF48726">
    <property type="entry name" value="Immunoglobulin"/>
    <property type="match status" value="2"/>
</dbReference>
<keyword evidence="9" id="KW-0812">Transmembrane</keyword>